<dbReference type="Proteomes" id="UP000045824">
    <property type="component" value="Unassembled WGS sequence"/>
</dbReference>
<sequence>MKKIIPLVIAAVFLTGCGVNQSYNKATSMVSENDLLHHNFVLISVDGQSPVKTPGPSIEFGENMHISGAMCNRFMGQGELKNGVLTVKGLASTRMLCSEEQLNQWDALISQVLNSGAKVTLNKGQLTLSNNDHTLVYQLKDWVN</sequence>
<evidence type="ECO:0000259" key="1">
    <source>
        <dbReference type="Pfam" id="PF03724"/>
    </source>
</evidence>
<dbReference type="AlphaFoldDB" id="A0A0T9KPU2"/>
<protein>
    <submittedName>
        <fullName evidence="2">Heat-inducible protein</fullName>
    </submittedName>
</protein>
<dbReference type="Pfam" id="PF03724">
    <property type="entry name" value="META"/>
    <property type="match status" value="1"/>
</dbReference>
<dbReference type="Proteomes" id="UP000195840">
    <property type="component" value="Unassembled WGS sequence"/>
</dbReference>
<dbReference type="PROSITE" id="PS51257">
    <property type="entry name" value="PROKAR_LIPOPROTEIN"/>
    <property type="match status" value="1"/>
</dbReference>
<dbReference type="Gene3D" id="2.40.128.270">
    <property type="match status" value="1"/>
</dbReference>
<proteinExistence type="predicted"/>
<dbReference type="PANTHER" id="PTHR35535:SF1">
    <property type="entry name" value="HEAT SHOCK PROTEIN HSLJ"/>
    <property type="match status" value="1"/>
</dbReference>
<organism evidence="2 4">
    <name type="scientific">Yersinia kristensenii</name>
    <dbReference type="NCBI Taxonomy" id="28152"/>
    <lineage>
        <taxon>Bacteria</taxon>
        <taxon>Pseudomonadati</taxon>
        <taxon>Pseudomonadota</taxon>
        <taxon>Gammaproteobacteria</taxon>
        <taxon>Enterobacterales</taxon>
        <taxon>Yersiniaceae</taxon>
        <taxon>Yersinia</taxon>
    </lineage>
</organism>
<dbReference type="InterPro" id="IPR005184">
    <property type="entry name" value="DUF306_Meta_HslJ"/>
</dbReference>
<evidence type="ECO:0000313" key="2">
    <source>
        <dbReference type="EMBL" id="CNE18695.1"/>
    </source>
</evidence>
<accession>A0A0T9KPU2</accession>
<dbReference type="InterPro" id="IPR053147">
    <property type="entry name" value="Hsp_HslJ-like"/>
</dbReference>
<evidence type="ECO:0000313" key="5">
    <source>
        <dbReference type="Proteomes" id="UP000195840"/>
    </source>
</evidence>
<feature type="domain" description="DUF306" evidence="1">
    <location>
        <begin position="33"/>
        <end position="137"/>
    </location>
</feature>
<dbReference type="RefSeq" id="WP_050118362.1">
    <property type="nucleotide sequence ID" value="NZ_CABHXV010000009.1"/>
</dbReference>
<evidence type="ECO:0000313" key="3">
    <source>
        <dbReference type="EMBL" id="OVZ77045.1"/>
    </source>
</evidence>
<name>A0A0T9KPU2_YERKR</name>
<dbReference type="NCBIfam" id="NF007766">
    <property type="entry name" value="PRK10449.1"/>
    <property type="match status" value="1"/>
</dbReference>
<keyword evidence="5" id="KW-1185">Reference proteome</keyword>
<dbReference type="EMBL" id="NHOG01000030">
    <property type="protein sequence ID" value="OVZ77045.1"/>
    <property type="molecule type" value="Genomic_DNA"/>
</dbReference>
<evidence type="ECO:0000313" key="4">
    <source>
        <dbReference type="Proteomes" id="UP000045824"/>
    </source>
</evidence>
<gene>
    <name evidence="2" type="primary">hslJ</name>
    <name evidence="3" type="ORF">CBW52_20785</name>
    <name evidence="2" type="ORF">ERS008491_00618</name>
</gene>
<reference evidence="2 4" key="1">
    <citation type="submission" date="2015-03" db="EMBL/GenBank/DDBJ databases">
        <authorList>
            <person name="Murphy D."/>
        </authorList>
    </citation>
    <scope>NUCLEOTIDE SEQUENCE [LARGE SCALE GENOMIC DNA]</scope>
    <source>
        <strain evidence="2 4">FCF326</strain>
    </source>
</reference>
<dbReference type="PANTHER" id="PTHR35535">
    <property type="entry name" value="HEAT SHOCK PROTEIN HSLJ"/>
    <property type="match status" value="1"/>
</dbReference>
<dbReference type="EMBL" id="CPYI01000002">
    <property type="protein sequence ID" value="CNE18695.1"/>
    <property type="molecule type" value="Genomic_DNA"/>
</dbReference>
<reference evidence="3 5" key="2">
    <citation type="submission" date="2017-05" db="EMBL/GenBank/DDBJ databases">
        <title>Whole genome sequencing of Yersinia kristensenii.</title>
        <authorList>
            <person name="Campioni F."/>
        </authorList>
    </citation>
    <scope>NUCLEOTIDE SEQUENCE [LARGE SCALE GENOMIC DNA]</scope>
    <source>
        <strain evidence="3 5">CFSAN060538</strain>
    </source>
</reference>
<dbReference type="InterPro" id="IPR038670">
    <property type="entry name" value="HslJ-like_sf"/>
</dbReference>